<evidence type="ECO:0000313" key="6">
    <source>
        <dbReference type="EMBL" id="TCP00436.1"/>
    </source>
</evidence>
<dbReference type="Proteomes" id="UP000295106">
    <property type="component" value="Unassembled WGS sequence"/>
</dbReference>
<dbReference type="GO" id="GO:0004222">
    <property type="term" value="F:metalloendopeptidase activity"/>
    <property type="evidence" value="ECO:0007669"/>
    <property type="project" value="InterPro"/>
</dbReference>
<dbReference type="PANTHER" id="PTHR11851">
    <property type="entry name" value="METALLOPROTEASE"/>
    <property type="match status" value="1"/>
</dbReference>
<name>A0A4R2MCW1_RUBGE</name>
<feature type="domain" description="Peptidase M16 C-terminal" evidence="5">
    <location>
        <begin position="175"/>
        <end position="345"/>
    </location>
</feature>
<dbReference type="SUPFAM" id="SSF63411">
    <property type="entry name" value="LuxS/MPP-like metallohydrolase"/>
    <property type="match status" value="2"/>
</dbReference>
<comment type="similarity">
    <text evidence="2 3">Belongs to the peptidase M16 family.</text>
</comment>
<dbReference type="Gene3D" id="3.30.830.10">
    <property type="entry name" value="Metalloenzyme, LuxS/M16 peptidase-like"/>
    <property type="match status" value="2"/>
</dbReference>
<reference evidence="6 7" key="1">
    <citation type="submission" date="2019-03" db="EMBL/GenBank/DDBJ databases">
        <title>Genomic Encyclopedia of Type Strains, Phase IV (KMG-IV): sequencing the most valuable type-strain genomes for metagenomic binning, comparative biology and taxonomic classification.</title>
        <authorList>
            <person name="Goeker M."/>
        </authorList>
    </citation>
    <scope>NUCLEOTIDE SEQUENCE [LARGE SCALE GENOMIC DNA]</scope>
    <source>
        <strain evidence="6 7">DSM 1709</strain>
    </source>
</reference>
<evidence type="ECO:0000256" key="2">
    <source>
        <dbReference type="ARBA" id="ARBA00007261"/>
    </source>
</evidence>
<dbReference type="EMBL" id="SLXD01000013">
    <property type="protein sequence ID" value="TCP00436.1"/>
    <property type="molecule type" value="Genomic_DNA"/>
</dbReference>
<dbReference type="RefSeq" id="WP_207184417.1">
    <property type="nucleotide sequence ID" value="NZ_CP181386.1"/>
</dbReference>
<comment type="cofactor">
    <cofactor evidence="1">
        <name>Zn(2+)</name>
        <dbReference type="ChEBI" id="CHEBI:29105"/>
    </cofactor>
</comment>
<organism evidence="6 7">
    <name type="scientific">Rubrivivax gelatinosus</name>
    <name type="common">Rhodocyclus gelatinosus</name>
    <name type="synonym">Rhodopseudomonas gelatinosa</name>
    <dbReference type="NCBI Taxonomy" id="28068"/>
    <lineage>
        <taxon>Bacteria</taxon>
        <taxon>Pseudomonadati</taxon>
        <taxon>Pseudomonadota</taxon>
        <taxon>Betaproteobacteria</taxon>
        <taxon>Burkholderiales</taxon>
        <taxon>Sphaerotilaceae</taxon>
        <taxon>Rubrivivax</taxon>
    </lineage>
</organism>
<dbReference type="PANTHER" id="PTHR11851:SF49">
    <property type="entry name" value="MITOCHONDRIAL-PROCESSING PEPTIDASE SUBUNIT ALPHA"/>
    <property type="match status" value="1"/>
</dbReference>
<dbReference type="InterPro" id="IPR050361">
    <property type="entry name" value="MPP/UQCRC_Complex"/>
</dbReference>
<dbReference type="Pfam" id="PF00675">
    <property type="entry name" value="Peptidase_M16"/>
    <property type="match status" value="1"/>
</dbReference>
<evidence type="ECO:0000256" key="3">
    <source>
        <dbReference type="RuleBase" id="RU004447"/>
    </source>
</evidence>
<dbReference type="AlphaFoldDB" id="A0A4R2MCW1"/>
<dbReference type="PROSITE" id="PS00143">
    <property type="entry name" value="INSULINASE"/>
    <property type="match status" value="1"/>
</dbReference>
<protein>
    <submittedName>
        <fullName evidence="6">Putative Zn-dependent peptidase</fullName>
    </submittedName>
</protein>
<evidence type="ECO:0000259" key="4">
    <source>
        <dbReference type="Pfam" id="PF00675"/>
    </source>
</evidence>
<proteinExistence type="inferred from homology"/>
<dbReference type="Pfam" id="PF05193">
    <property type="entry name" value="Peptidase_M16_C"/>
    <property type="match status" value="1"/>
</dbReference>
<dbReference type="InterPro" id="IPR011765">
    <property type="entry name" value="Pept_M16_N"/>
</dbReference>
<evidence type="ECO:0000313" key="7">
    <source>
        <dbReference type="Proteomes" id="UP000295106"/>
    </source>
</evidence>
<dbReference type="InterPro" id="IPR011249">
    <property type="entry name" value="Metalloenz_LuxS/M16"/>
</dbReference>
<evidence type="ECO:0000256" key="1">
    <source>
        <dbReference type="ARBA" id="ARBA00001947"/>
    </source>
</evidence>
<feature type="domain" description="Peptidase M16 N-terminal" evidence="4">
    <location>
        <begin position="20"/>
        <end position="167"/>
    </location>
</feature>
<evidence type="ECO:0000259" key="5">
    <source>
        <dbReference type="Pfam" id="PF05193"/>
    </source>
</evidence>
<dbReference type="GO" id="GO:0046872">
    <property type="term" value="F:metal ion binding"/>
    <property type="evidence" value="ECO:0007669"/>
    <property type="project" value="InterPro"/>
</dbReference>
<sequence length="426" mass="46089">MFPASHSDDTRIKRLPNGVRIVTIRMPHVHTASIGVFVRSGSVHESKLDNGISHFVEHMVFKGTLMRDARRINLDAERLGAEVNAHTDKDHTGYTMHGRPADVPQLVEMLADLVRHPTFPAEELERERQVLLHECTEDEDDPLSTAFKLFDKACWGSHALAQSVIGPRRNIERFGRDALVDYLRRQYTGANVVVGAAGDIDVPAFEAAVEAAFGTMDAGHENLVAAPVYAGGVATKRLAGSSQAHLVLGFPLPGLSAQDPAGVLAAAVFGEGMSSPLMDRIREQRGLAYYTACSADVLDVAGQFVVEASTSPQQIDELLAETLALLKAQAAQVGDEDLERAKAQLAVRRLRAHERPYRRLEDAVLDLYATGNVCDTRTWCARIDAVPAETVRAAFARLLAAGPTVALSGELPRAAGERVRSLLAAA</sequence>
<gene>
    <name evidence="6" type="ORF">EV684_11367</name>
</gene>
<dbReference type="GO" id="GO:0006508">
    <property type="term" value="P:proteolysis"/>
    <property type="evidence" value="ECO:0007669"/>
    <property type="project" value="InterPro"/>
</dbReference>
<comment type="caution">
    <text evidence="6">The sequence shown here is derived from an EMBL/GenBank/DDBJ whole genome shotgun (WGS) entry which is preliminary data.</text>
</comment>
<accession>A0A4R2MCW1</accession>
<dbReference type="InterPro" id="IPR001431">
    <property type="entry name" value="Pept_M16_Zn_BS"/>
</dbReference>
<dbReference type="GeneID" id="99682882"/>
<dbReference type="InterPro" id="IPR007863">
    <property type="entry name" value="Peptidase_M16_C"/>
</dbReference>